<dbReference type="SUPFAM" id="SSF53335">
    <property type="entry name" value="S-adenosyl-L-methionine-dependent methyltransferases"/>
    <property type="match status" value="1"/>
</dbReference>
<dbReference type="Gene3D" id="3.40.50.150">
    <property type="entry name" value="Vaccinia Virus protein VP39"/>
    <property type="match status" value="1"/>
</dbReference>
<evidence type="ECO:0000256" key="1">
    <source>
        <dbReference type="ARBA" id="ARBA00022603"/>
    </source>
</evidence>
<dbReference type="PANTHER" id="PTHR14911">
    <property type="entry name" value="THUMP DOMAIN-CONTAINING"/>
    <property type="match status" value="1"/>
</dbReference>
<proteinExistence type="predicted"/>
<keyword evidence="1" id="KW-0489">Methyltransferase</keyword>
<dbReference type="InterPro" id="IPR029063">
    <property type="entry name" value="SAM-dependent_MTases_sf"/>
</dbReference>
<sequence length="327" mass="37144">MRLIFYLSGEFEELARIEAETFLNVFDGHTESTDNQIVVGECSEEISGYFNRFGLIHEVSEHLFSCTSLEELKGRFESIKIPDGKICVRVRNIGKRKVDSLRLERELGAVLWRRGAKISVSKPDHVIKVYFSGRIHTGVLLHETDRKQFLLRRPDLKPFFRPGAILPRIARSLVNIAGIKEGVVLDPMCGTGTILVEAGLMGLEFIGIEAYRVIAEGCGVNLQYYGIPKNVIIGDVKSMGLREESVDGIVTDFPYLQSTKSLGEIHELYSSAFAEFERVLKGNSRAVFLTNLDVDALVKKHFEIEYKLYQRLHKSLTRRVYVCRKIR</sequence>
<dbReference type="InterPro" id="IPR000241">
    <property type="entry name" value="RlmKL-like_Mtase"/>
</dbReference>
<dbReference type="PANTHER" id="PTHR14911:SF21">
    <property type="entry name" value="N2-METHYLGUANOSINE TRNA METHYLTRANSFERASE"/>
    <property type="match status" value="1"/>
</dbReference>
<evidence type="ECO:0000256" key="2">
    <source>
        <dbReference type="ARBA" id="ARBA00022691"/>
    </source>
</evidence>
<protein>
    <submittedName>
        <fullName evidence="5">THUMP domain-containing protein</fullName>
    </submittedName>
</protein>
<keyword evidence="6" id="KW-1185">Reference proteome</keyword>
<evidence type="ECO:0000313" key="6">
    <source>
        <dbReference type="Proteomes" id="UP001492541"/>
    </source>
</evidence>
<keyword evidence="2" id="KW-0949">S-adenosyl-L-methionine</keyword>
<dbReference type="RefSeq" id="WP_193808461.1">
    <property type="nucleotide sequence ID" value="NZ_CP087714.1"/>
</dbReference>
<dbReference type="CDD" id="cd02440">
    <property type="entry name" value="AdoMet_MTases"/>
    <property type="match status" value="1"/>
</dbReference>
<dbReference type="InterPro" id="IPR004114">
    <property type="entry name" value="THUMP_dom"/>
</dbReference>
<dbReference type="Pfam" id="PF01170">
    <property type="entry name" value="UPF0020"/>
    <property type="match status" value="1"/>
</dbReference>
<evidence type="ECO:0000313" key="5">
    <source>
        <dbReference type="EMBL" id="XAT63141.1"/>
    </source>
</evidence>
<dbReference type="EMBL" id="CP087714">
    <property type="protein sequence ID" value="XAT63141.1"/>
    <property type="molecule type" value="Genomic_DNA"/>
</dbReference>
<dbReference type="SMART" id="SM00981">
    <property type="entry name" value="THUMP"/>
    <property type="match status" value="1"/>
</dbReference>
<dbReference type="Proteomes" id="UP001492541">
    <property type="component" value="Chromosome"/>
</dbReference>
<evidence type="ECO:0000259" key="4">
    <source>
        <dbReference type="PROSITE" id="PS51165"/>
    </source>
</evidence>
<accession>A0ABZ3H1T6</accession>
<keyword evidence="1" id="KW-0808">Transferase</keyword>
<organism evidence="5 6">
    <name type="scientific">Geoglobus acetivorans</name>
    <dbReference type="NCBI Taxonomy" id="565033"/>
    <lineage>
        <taxon>Archaea</taxon>
        <taxon>Methanobacteriati</taxon>
        <taxon>Methanobacteriota</taxon>
        <taxon>Archaeoglobi</taxon>
        <taxon>Archaeoglobales</taxon>
        <taxon>Archaeoglobaceae</taxon>
        <taxon>Geoglobus</taxon>
    </lineage>
</organism>
<name>A0ABZ3H1T6_GEOAI</name>
<dbReference type="SUPFAM" id="SSF143437">
    <property type="entry name" value="THUMP domain-like"/>
    <property type="match status" value="1"/>
</dbReference>
<gene>
    <name evidence="5" type="ORF">LPQ35_07715</name>
</gene>
<reference evidence="5 6" key="1">
    <citation type="submission" date="2021-11" db="EMBL/GenBank/DDBJ databases">
        <title>Whole genome of Geoglobus acetivorans.</title>
        <authorList>
            <person name="Liu D."/>
        </authorList>
    </citation>
    <scope>NUCLEOTIDE SEQUENCE [LARGE SCALE GENOMIC DNA]</scope>
    <source>
        <strain evidence="5 6">SBH6</strain>
    </source>
</reference>
<feature type="domain" description="THUMP" evidence="4">
    <location>
        <begin position="43"/>
        <end position="143"/>
    </location>
</feature>
<evidence type="ECO:0000256" key="3">
    <source>
        <dbReference type="PROSITE-ProRule" id="PRU00529"/>
    </source>
</evidence>
<keyword evidence="3" id="KW-0694">RNA-binding</keyword>
<dbReference type="GeneID" id="90449566"/>
<dbReference type="PROSITE" id="PS51165">
    <property type="entry name" value="THUMP"/>
    <property type="match status" value="1"/>
</dbReference>